<dbReference type="InterPro" id="IPR000182">
    <property type="entry name" value="GNAT_dom"/>
</dbReference>
<gene>
    <name evidence="2" type="ORF">V6590_15625</name>
</gene>
<dbReference type="EMBL" id="JBALHR010000011">
    <property type="protein sequence ID" value="MEH7829583.1"/>
    <property type="molecule type" value="Genomic_DNA"/>
</dbReference>
<dbReference type="Gene3D" id="3.40.630.30">
    <property type="match status" value="1"/>
</dbReference>
<dbReference type="Pfam" id="PF13673">
    <property type="entry name" value="Acetyltransf_10"/>
    <property type="match status" value="1"/>
</dbReference>
<proteinExistence type="predicted"/>
<sequence>MPDTRIDIRPLAADDYPAVGRIFFCAIHEGTRAAYDAAQRLAWAGETIDLDRWKARVAALTGFVAECKGEPVGFITIDRSGYVDLAFVLPSTGRSGIGGRLLGAAADWANAHGARQMTTEASLVARPFFEKHGWHVVEEETVLRMGVALRRFRMRRDLII</sequence>
<accession>A0ABU8BZF4</accession>
<dbReference type="InterPro" id="IPR016181">
    <property type="entry name" value="Acyl_CoA_acyltransferase"/>
</dbReference>
<dbReference type="PROSITE" id="PS51186">
    <property type="entry name" value="GNAT"/>
    <property type="match status" value="1"/>
</dbReference>
<protein>
    <submittedName>
        <fullName evidence="2">GNAT family N-acetyltransferase</fullName>
        <ecNumber evidence="2">2.3.1.-</ecNumber>
    </submittedName>
</protein>
<dbReference type="Proteomes" id="UP001431963">
    <property type="component" value="Unassembled WGS sequence"/>
</dbReference>
<dbReference type="PANTHER" id="PTHR43451">
    <property type="entry name" value="ACETYLTRANSFERASE (GNAT) FAMILY PROTEIN"/>
    <property type="match status" value="1"/>
</dbReference>
<feature type="domain" description="N-acetyltransferase" evidence="1">
    <location>
        <begin position="6"/>
        <end position="159"/>
    </location>
</feature>
<dbReference type="RefSeq" id="WP_335424615.1">
    <property type="nucleotide sequence ID" value="NZ_JBALHR010000011.1"/>
</dbReference>
<keyword evidence="2" id="KW-0012">Acyltransferase</keyword>
<comment type="caution">
    <text evidence="2">The sequence shown here is derived from an EMBL/GenBank/DDBJ whole genome shotgun (WGS) entry which is preliminary data.</text>
</comment>
<evidence type="ECO:0000313" key="3">
    <source>
        <dbReference type="Proteomes" id="UP001431963"/>
    </source>
</evidence>
<dbReference type="CDD" id="cd04301">
    <property type="entry name" value="NAT_SF"/>
    <property type="match status" value="1"/>
</dbReference>
<organism evidence="2 3">
    <name type="scientific">Gemmobacter denitrificans</name>
    <dbReference type="NCBI Taxonomy" id="3123040"/>
    <lineage>
        <taxon>Bacteria</taxon>
        <taxon>Pseudomonadati</taxon>
        <taxon>Pseudomonadota</taxon>
        <taxon>Alphaproteobacteria</taxon>
        <taxon>Rhodobacterales</taxon>
        <taxon>Paracoccaceae</taxon>
        <taxon>Gemmobacter</taxon>
    </lineage>
</organism>
<evidence type="ECO:0000259" key="1">
    <source>
        <dbReference type="PROSITE" id="PS51186"/>
    </source>
</evidence>
<dbReference type="SUPFAM" id="SSF55729">
    <property type="entry name" value="Acyl-CoA N-acyltransferases (Nat)"/>
    <property type="match status" value="1"/>
</dbReference>
<name>A0ABU8BZF4_9RHOB</name>
<reference evidence="2" key="1">
    <citation type="submission" date="2024-02" db="EMBL/GenBank/DDBJ databases">
        <title>Genome sequences of strain Gemmobacter sp. JM10B15.</title>
        <authorList>
            <person name="Zhang M."/>
        </authorList>
    </citation>
    <scope>NUCLEOTIDE SEQUENCE</scope>
    <source>
        <strain evidence="2">JM10B15</strain>
    </source>
</reference>
<dbReference type="PANTHER" id="PTHR43451:SF1">
    <property type="entry name" value="ACETYLTRANSFERASE"/>
    <property type="match status" value="1"/>
</dbReference>
<keyword evidence="3" id="KW-1185">Reference proteome</keyword>
<dbReference type="GO" id="GO:0016746">
    <property type="term" value="F:acyltransferase activity"/>
    <property type="evidence" value="ECO:0007669"/>
    <property type="project" value="UniProtKB-KW"/>
</dbReference>
<evidence type="ECO:0000313" key="2">
    <source>
        <dbReference type="EMBL" id="MEH7829583.1"/>
    </source>
</evidence>
<keyword evidence="2" id="KW-0808">Transferase</keyword>
<dbReference type="InterPro" id="IPR052564">
    <property type="entry name" value="N-acetyltrans/Recomb-assoc"/>
</dbReference>
<dbReference type="EC" id="2.3.1.-" evidence="2"/>